<proteinExistence type="predicted"/>
<gene>
    <name evidence="1" type="ORF">SAMN04487962_11115</name>
</gene>
<keyword evidence="2" id="KW-1185">Reference proteome</keyword>
<evidence type="ECO:0000313" key="2">
    <source>
        <dbReference type="Proteomes" id="UP000198762"/>
    </source>
</evidence>
<reference evidence="2" key="1">
    <citation type="submission" date="2016-10" db="EMBL/GenBank/DDBJ databases">
        <authorList>
            <person name="Varghese N."/>
            <person name="Submissions S."/>
        </authorList>
    </citation>
    <scope>NUCLEOTIDE SEQUENCE [LARGE SCALE GENOMIC DNA]</scope>
    <source>
        <strain evidence="2">CGMCC 1.6489</strain>
    </source>
</reference>
<dbReference type="Proteomes" id="UP000198762">
    <property type="component" value="Unassembled WGS sequence"/>
</dbReference>
<dbReference type="AlphaFoldDB" id="A0A1I0EW51"/>
<dbReference type="EMBL" id="FOHZ01000011">
    <property type="protein sequence ID" value="SET49866.1"/>
    <property type="molecule type" value="Genomic_DNA"/>
</dbReference>
<name>A0A1I0EW51_9GAMM</name>
<dbReference type="STRING" id="430453.SAMN04487962_11115"/>
<sequence>MLSHSSDLLLHIKLPMIGPHPEARVSALGPLLFNRYQTCGALVAALIEREIRHTYGDSAPEQETVGLYTIHTVCANYACLAYVIKQGFDDHILMVHGLGDTREDFTSLINGGLNADRE</sequence>
<accession>A0A1I0EW51</accession>
<organism evidence="1 2">
    <name type="scientific">Marinobacter segnicrescens</name>
    <dbReference type="NCBI Taxonomy" id="430453"/>
    <lineage>
        <taxon>Bacteria</taxon>
        <taxon>Pseudomonadati</taxon>
        <taxon>Pseudomonadota</taxon>
        <taxon>Gammaproteobacteria</taxon>
        <taxon>Pseudomonadales</taxon>
        <taxon>Marinobacteraceae</taxon>
        <taxon>Marinobacter</taxon>
    </lineage>
</organism>
<protein>
    <submittedName>
        <fullName evidence="1">Uncharacterized protein</fullName>
    </submittedName>
</protein>
<evidence type="ECO:0000313" key="1">
    <source>
        <dbReference type="EMBL" id="SET49866.1"/>
    </source>
</evidence>